<dbReference type="GO" id="GO:0005524">
    <property type="term" value="F:ATP binding"/>
    <property type="evidence" value="ECO:0007669"/>
    <property type="project" value="UniProtKB-UniRule"/>
</dbReference>
<gene>
    <name evidence="9" type="primary">argS</name>
    <name evidence="13" type="ordered locus">Fphi_0280</name>
</gene>
<dbReference type="InterPro" id="IPR014729">
    <property type="entry name" value="Rossmann-like_a/b/a_fold"/>
</dbReference>
<evidence type="ECO:0000256" key="10">
    <source>
        <dbReference type="RuleBase" id="RU363038"/>
    </source>
</evidence>
<dbReference type="EMBL" id="CP000937">
    <property type="protein sequence ID" value="ABZ86496.1"/>
    <property type="molecule type" value="Genomic_DNA"/>
</dbReference>
<feature type="domain" description="DALR anticodon binding" evidence="11">
    <location>
        <begin position="520"/>
        <end position="642"/>
    </location>
</feature>
<dbReference type="InterPro" id="IPR005148">
    <property type="entry name" value="Arg-tRNA-synth_N"/>
</dbReference>
<proteinExistence type="inferred from homology"/>
<dbReference type="GO" id="GO:0006420">
    <property type="term" value="P:arginyl-tRNA aminoacylation"/>
    <property type="evidence" value="ECO:0007669"/>
    <property type="project" value="UniProtKB-UniRule"/>
</dbReference>
<dbReference type="EC" id="6.1.1.19" evidence="9"/>
<evidence type="ECO:0000256" key="1">
    <source>
        <dbReference type="ARBA" id="ARBA00005594"/>
    </source>
</evidence>
<dbReference type="Gene3D" id="3.30.1360.70">
    <property type="entry name" value="Arginyl tRNA synthetase N-terminal domain"/>
    <property type="match status" value="1"/>
</dbReference>
<dbReference type="Gene3D" id="1.10.730.10">
    <property type="entry name" value="Isoleucyl-tRNA Synthetase, Domain 1"/>
    <property type="match status" value="1"/>
</dbReference>
<sequence>MLQYLNILVNTCESPLTYLTFESLNFIEFLKITVILYLHLLIFSIFNLKTVTSKTKNWIISMNIENHLSDIFAQAFEKLGYSQSFAKVVTSTREGVGHFQCNGAMPLAKFAKKAPLMIAQEIIEQIDDEDIFSKLEVAKPGFINISLSNKFLAATTDKFLNSSKFGVQGNTKPKKVVLDFGGPNVAKPMHVGHIRSALLGDALQRLHRFYNDNVISDVHLGDWGTQMGMLIEEIKLESPDLVYFDENYNGEYPKESPVTVQELAEIYPRASKRCKSDIIEMDKARQATFELQQGRKGYVALWQHFVRISIEAIKKDFDSLDVHFDLWLGESDANKFVDEMIAYFKTNNFIYEDEGAWVIDTNKEGIPPLIVIKKDGGVMYGTTDLATLWQRAKDLNPDEIIYVVDKRQSLHFKQVFSVAKRTKVVSEECKLKHVAFGTVNGKDGRPFKTREGGVMHLSDLISQAKNYAHKRMPDENDENIINQIAMATIKFGDLVNNYANDYIFDLEKFAQYEGKTGPYLLYTTVRAKAILRKVFGDNYDINSLAKEYRITKADNEHEEKLQLQLIQFPIAVSRAYENSQPHHICEYAYSLANSFNRFYVNCPIMNLDDEQLKKSRIALCMATVKAMTIATDLLGISIPERM</sequence>
<dbReference type="NCBIfam" id="TIGR00456">
    <property type="entry name" value="argS"/>
    <property type="match status" value="1"/>
</dbReference>
<dbReference type="InterPro" id="IPR008909">
    <property type="entry name" value="DALR_anticod-bd"/>
</dbReference>
<evidence type="ECO:0000256" key="9">
    <source>
        <dbReference type="HAMAP-Rule" id="MF_00123"/>
    </source>
</evidence>
<protein>
    <recommendedName>
        <fullName evidence="9">Arginine--tRNA ligase</fullName>
        <ecNumber evidence="9">6.1.1.19</ecNumber>
    </recommendedName>
    <alternativeName>
        <fullName evidence="9">Arginyl-tRNA synthetase</fullName>
        <shortName evidence="9">ArgRS</shortName>
    </alternativeName>
</protein>
<dbReference type="Pfam" id="PF03485">
    <property type="entry name" value="Arg_tRNA_synt_N"/>
    <property type="match status" value="1"/>
</dbReference>
<evidence type="ECO:0000256" key="2">
    <source>
        <dbReference type="ARBA" id="ARBA00022490"/>
    </source>
</evidence>
<comment type="catalytic activity">
    <reaction evidence="8 9">
        <text>tRNA(Arg) + L-arginine + ATP = L-arginyl-tRNA(Arg) + AMP + diphosphate</text>
        <dbReference type="Rhea" id="RHEA:20301"/>
        <dbReference type="Rhea" id="RHEA-COMP:9658"/>
        <dbReference type="Rhea" id="RHEA-COMP:9673"/>
        <dbReference type="ChEBI" id="CHEBI:30616"/>
        <dbReference type="ChEBI" id="CHEBI:32682"/>
        <dbReference type="ChEBI" id="CHEBI:33019"/>
        <dbReference type="ChEBI" id="CHEBI:78442"/>
        <dbReference type="ChEBI" id="CHEBI:78513"/>
        <dbReference type="ChEBI" id="CHEBI:456215"/>
        <dbReference type="EC" id="6.1.1.19"/>
    </reaction>
</comment>
<dbReference type="CDD" id="cd00671">
    <property type="entry name" value="ArgRS_core"/>
    <property type="match status" value="1"/>
</dbReference>
<evidence type="ECO:0000256" key="7">
    <source>
        <dbReference type="ARBA" id="ARBA00023146"/>
    </source>
</evidence>
<dbReference type="eggNOG" id="COG0018">
    <property type="taxonomic scope" value="Bacteria"/>
</dbReference>
<feature type="domain" description="Arginyl tRNA synthetase N-terminal" evidence="12">
    <location>
        <begin position="62"/>
        <end position="147"/>
    </location>
</feature>
<keyword evidence="4 9" id="KW-0547">Nucleotide-binding</keyword>
<reference evidence="13" key="1">
    <citation type="submission" date="2009-01" db="EMBL/GenBank/DDBJ databases">
        <title>Complete sequence of chromosome of Francisella philomiragia subsp. philomiragia ATCC 25017.</title>
        <authorList>
            <consortium name="US DOE Joint Genome Institute"/>
            <person name="Copeland A."/>
            <person name="Lucas S."/>
            <person name="Lapidus A."/>
            <person name="Barry K."/>
            <person name="Detter J.C."/>
            <person name="Glavina del Rio T."/>
            <person name="Hammon N."/>
            <person name="Israni S."/>
            <person name="Dalin E."/>
            <person name="Tice H."/>
            <person name="Pitluck S."/>
            <person name="Chain P."/>
            <person name="Malfatti S."/>
            <person name="Shin M."/>
            <person name="Vergez L."/>
            <person name="Schmutz J."/>
            <person name="Larimer F."/>
            <person name="Land M."/>
            <person name="Hauser L."/>
            <person name="Richardson P."/>
        </authorList>
    </citation>
    <scope>NUCLEOTIDE SEQUENCE</scope>
    <source>
        <strain evidence="13">ATCC 25017</strain>
    </source>
</reference>
<organism evidence="13">
    <name type="scientific">Francisella philomiragia subsp. philomiragia (strain ATCC 25017 / CCUG 19701 / FSC 153 / O#319-036)</name>
    <dbReference type="NCBI Taxonomy" id="484022"/>
    <lineage>
        <taxon>Bacteria</taxon>
        <taxon>Pseudomonadati</taxon>
        <taxon>Pseudomonadota</taxon>
        <taxon>Gammaproteobacteria</taxon>
        <taxon>Thiotrichales</taxon>
        <taxon>Francisellaceae</taxon>
        <taxon>Francisella</taxon>
    </lineage>
</organism>
<dbReference type="PANTHER" id="PTHR11956:SF5">
    <property type="entry name" value="ARGININE--TRNA LIGASE, CYTOPLASMIC"/>
    <property type="match status" value="1"/>
</dbReference>
<dbReference type="Pfam" id="PF05746">
    <property type="entry name" value="DALR_1"/>
    <property type="match status" value="1"/>
</dbReference>
<evidence type="ECO:0000256" key="6">
    <source>
        <dbReference type="ARBA" id="ARBA00022917"/>
    </source>
</evidence>
<dbReference type="PROSITE" id="PS00178">
    <property type="entry name" value="AA_TRNA_LIGASE_I"/>
    <property type="match status" value="1"/>
</dbReference>
<dbReference type="InterPro" id="IPR001412">
    <property type="entry name" value="aa-tRNA-synth_I_CS"/>
</dbReference>
<dbReference type="GO" id="GO:0004814">
    <property type="term" value="F:arginine-tRNA ligase activity"/>
    <property type="evidence" value="ECO:0007669"/>
    <property type="project" value="UniProtKB-UniRule"/>
</dbReference>
<keyword evidence="7 9" id="KW-0030">Aminoacyl-tRNA synthetase</keyword>
<comment type="similarity">
    <text evidence="1 9 10">Belongs to the class-I aminoacyl-tRNA synthetase family.</text>
</comment>
<dbReference type="Gene3D" id="3.40.50.620">
    <property type="entry name" value="HUPs"/>
    <property type="match status" value="1"/>
</dbReference>
<name>B0TZ57_FRAP2</name>
<dbReference type="SMART" id="SM00836">
    <property type="entry name" value="DALR_1"/>
    <property type="match status" value="1"/>
</dbReference>
<evidence type="ECO:0000256" key="8">
    <source>
        <dbReference type="ARBA" id="ARBA00049339"/>
    </source>
</evidence>
<dbReference type="PRINTS" id="PR01038">
    <property type="entry name" value="TRNASYNTHARG"/>
</dbReference>
<feature type="short sequence motif" description="'HIGH' region" evidence="9">
    <location>
        <begin position="183"/>
        <end position="193"/>
    </location>
</feature>
<keyword evidence="2 9" id="KW-0963">Cytoplasm</keyword>
<dbReference type="SUPFAM" id="SSF47323">
    <property type="entry name" value="Anticodon-binding domain of a subclass of class I aminoacyl-tRNA synthetases"/>
    <property type="match status" value="1"/>
</dbReference>
<evidence type="ECO:0000313" key="13">
    <source>
        <dbReference type="EMBL" id="ABZ86496.1"/>
    </source>
</evidence>
<dbReference type="AlphaFoldDB" id="B0TZ57"/>
<keyword evidence="5 9" id="KW-0067">ATP-binding</keyword>
<keyword evidence="3 9" id="KW-0436">Ligase</keyword>
<dbReference type="HOGENOM" id="CLU_006406_5_1_6"/>
<comment type="subcellular location">
    <subcellularLocation>
        <location evidence="9">Cytoplasm</location>
    </subcellularLocation>
</comment>
<dbReference type="InterPro" id="IPR001278">
    <property type="entry name" value="Arg-tRNA-ligase"/>
</dbReference>
<dbReference type="InterPro" id="IPR009080">
    <property type="entry name" value="tRNAsynth_Ia_anticodon-bd"/>
</dbReference>
<dbReference type="SUPFAM" id="SSF55190">
    <property type="entry name" value="Arginyl-tRNA synthetase (ArgRS), N-terminal 'additional' domain"/>
    <property type="match status" value="1"/>
</dbReference>
<dbReference type="PANTHER" id="PTHR11956">
    <property type="entry name" value="ARGINYL-TRNA SYNTHETASE"/>
    <property type="match status" value="1"/>
</dbReference>
<comment type="subunit">
    <text evidence="9">Monomer.</text>
</comment>
<evidence type="ECO:0000256" key="3">
    <source>
        <dbReference type="ARBA" id="ARBA00022598"/>
    </source>
</evidence>
<dbReference type="InterPro" id="IPR036695">
    <property type="entry name" value="Arg-tRNA-synth_N_sf"/>
</dbReference>
<dbReference type="SUPFAM" id="SSF52374">
    <property type="entry name" value="Nucleotidylyl transferase"/>
    <property type="match status" value="1"/>
</dbReference>
<accession>B0TZ57</accession>
<dbReference type="Pfam" id="PF00750">
    <property type="entry name" value="tRNA-synt_1d"/>
    <property type="match status" value="1"/>
</dbReference>
<evidence type="ECO:0000256" key="4">
    <source>
        <dbReference type="ARBA" id="ARBA00022741"/>
    </source>
</evidence>
<evidence type="ECO:0000256" key="5">
    <source>
        <dbReference type="ARBA" id="ARBA00022840"/>
    </source>
</evidence>
<dbReference type="KEGG" id="fph:Fphi_0280"/>
<dbReference type="InterPro" id="IPR035684">
    <property type="entry name" value="ArgRS_core"/>
</dbReference>
<evidence type="ECO:0000259" key="12">
    <source>
        <dbReference type="SMART" id="SM01016"/>
    </source>
</evidence>
<dbReference type="HAMAP" id="MF_00123">
    <property type="entry name" value="Arg_tRNA_synth"/>
    <property type="match status" value="1"/>
</dbReference>
<keyword evidence="6 9" id="KW-0648">Protein biosynthesis</keyword>
<evidence type="ECO:0000259" key="11">
    <source>
        <dbReference type="SMART" id="SM00836"/>
    </source>
</evidence>
<dbReference type="SMART" id="SM01016">
    <property type="entry name" value="Arg_tRNA_synt_N"/>
    <property type="match status" value="1"/>
</dbReference>
<dbReference type="GO" id="GO:0005737">
    <property type="term" value="C:cytoplasm"/>
    <property type="evidence" value="ECO:0007669"/>
    <property type="project" value="UniProtKB-SubCell"/>
</dbReference>